<sequence length="117" mass="13057">MLNRIQGPKDGSQRWIARILYPKAPESPEPSKGGFGIPRYRISEPQRWISKVDSYDTVSQGPRILRAPESQGPTLDTVAPGPLKDGFGIPRYGIPRTPKMDTWDTVSGYLGYRISGR</sequence>
<keyword evidence="3" id="KW-1185">Reference proteome</keyword>
<protein>
    <submittedName>
        <fullName evidence="2">Uncharacterized protein</fullName>
    </submittedName>
</protein>
<feature type="region of interest" description="Disordered" evidence="1">
    <location>
        <begin position="59"/>
        <end position="82"/>
    </location>
</feature>
<accession>U5D6I0</accession>
<dbReference type="AlphaFoldDB" id="U5D6I0"/>
<dbReference type="EMBL" id="KI392290">
    <property type="protein sequence ID" value="ERN18029.1"/>
    <property type="molecule type" value="Genomic_DNA"/>
</dbReference>
<proteinExistence type="predicted"/>
<dbReference type="HOGENOM" id="CLU_2088085_0_0_1"/>
<dbReference type="Proteomes" id="UP000017836">
    <property type="component" value="Unassembled WGS sequence"/>
</dbReference>
<organism evidence="2 3">
    <name type="scientific">Amborella trichopoda</name>
    <dbReference type="NCBI Taxonomy" id="13333"/>
    <lineage>
        <taxon>Eukaryota</taxon>
        <taxon>Viridiplantae</taxon>
        <taxon>Streptophyta</taxon>
        <taxon>Embryophyta</taxon>
        <taxon>Tracheophyta</taxon>
        <taxon>Spermatophyta</taxon>
        <taxon>Magnoliopsida</taxon>
        <taxon>Amborellales</taxon>
        <taxon>Amborellaceae</taxon>
        <taxon>Amborella</taxon>
    </lineage>
</organism>
<name>U5D6I0_AMBTC</name>
<evidence type="ECO:0000313" key="2">
    <source>
        <dbReference type="EMBL" id="ERN18029.1"/>
    </source>
</evidence>
<evidence type="ECO:0000256" key="1">
    <source>
        <dbReference type="SAM" id="MobiDB-lite"/>
    </source>
</evidence>
<gene>
    <name evidence="2" type="ORF">AMTR_s00046p00183370</name>
</gene>
<dbReference type="Gramene" id="ERN18029">
    <property type="protein sequence ID" value="ERN18029"/>
    <property type="gene ID" value="AMTR_s00046p00183370"/>
</dbReference>
<reference evidence="3" key="1">
    <citation type="journal article" date="2013" name="Science">
        <title>The Amborella genome and the evolution of flowering plants.</title>
        <authorList>
            <consortium name="Amborella Genome Project"/>
        </authorList>
    </citation>
    <scope>NUCLEOTIDE SEQUENCE [LARGE SCALE GENOMIC DNA]</scope>
</reference>
<evidence type="ECO:0000313" key="3">
    <source>
        <dbReference type="Proteomes" id="UP000017836"/>
    </source>
</evidence>